<accession>A0A4U8Z7R7</accession>
<gene>
    <name evidence="2" type="ORF">MTUNDRAET4_0130</name>
</gene>
<reference evidence="2 3" key="1">
    <citation type="submission" date="2019-03" db="EMBL/GenBank/DDBJ databases">
        <authorList>
            <person name="Kox A.R. M."/>
        </authorList>
    </citation>
    <scope>NUCLEOTIDE SEQUENCE [LARGE SCALE GENOMIC DNA]</scope>
    <source>
        <strain evidence="2">MTUNDRAET4 annotated genome</strain>
        <plasmid evidence="3">3</plasmid>
    </source>
</reference>
<dbReference type="EMBL" id="LR536452">
    <property type="protein sequence ID" value="VFU17591.1"/>
    <property type="molecule type" value="Genomic_DNA"/>
</dbReference>
<protein>
    <recommendedName>
        <fullName evidence="1">Bro-N domain-containing protein</fullName>
    </recommendedName>
</protein>
<evidence type="ECO:0000259" key="1">
    <source>
        <dbReference type="Pfam" id="PF02498"/>
    </source>
</evidence>
<dbReference type="PANTHER" id="PTHR36180">
    <property type="entry name" value="DNA-BINDING PROTEIN-RELATED-RELATED"/>
    <property type="match status" value="1"/>
</dbReference>
<dbReference type="OrthoDB" id="9808959at2"/>
<proteinExistence type="predicted"/>
<organism evidence="2 3">
    <name type="scientific">Methylocella tundrae</name>
    <dbReference type="NCBI Taxonomy" id="227605"/>
    <lineage>
        <taxon>Bacteria</taxon>
        <taxon>Pseudomonadati</taxon>
        <taxon>Pseudomonadota</taxon>
        <taxon>Alphaproteobacteria</taxon>
        <taxon>Hyphomicrobiales</taxon>
        <taxon>Beijerinckiaceae</taxon>
        <taxon>Methylocella</taxon>
    </lineage>
</organism>
<dbReference type="RefSeq" id="WP_134493375.1">
    <property type="nucleotide sequence ID" value="NZ_CP139087.1"/>
</dbReference>
<evidence type="ECO:0000313" key="3">
    <source>
        <dbReference type="Proteomes" id="UP000294360"/>
    </source>
</evidence>
<dbReference type="AlphaFoldDB" id="A0A4U8Z7R7"/>
<dbReference type="Pfam" id="PF02498">
    <property type="entry name" value="Bro-N"/>
    <property type="match status" value="1"/>
</dbReference>
<dbReference type="Proteomes" id="UP000294360">
    <property type="component" value="Plasmid 3"/>
</dbReference>
<dbReference type="InterPro" id="IPR003497">
    <property type="entry name" value="BRO_N_domain"/>
</dbReference>
<sequence>MEDQNTQASAVNAENLPVEFSFEGHAVRTVPDGERILFVAKDVAEILGYENTRKAISDHCKQAKSLKDLWGVTNRYAPCRLRSNMILNLRLYRNLTFIV</sequence>
<dbReference type="KEGG" id="mtun:MTUNDRAET4_0130.2"/>
<geneLocation type="plasmid" evidence="2 3">
    <name>3</name>
</geneLocation>
<name>A0A4U8Z7R7_METTU</name>
<evidence type="ECO:0000313" key="2">
    <source>
        <dbReference type="EMBL" id="VFU17591.1"/>
    </source>
</evidence>
<keyword evidence="2" id="KW-0614">Plasmid</keyword>
<dbReference type="PANTHER" id="PTHR36180:SF2">
    <property type="entry name" value="BRO FAMILY PROTEIN"/>
    <property type="match status" value="1"/>
</dbReference>
<feature type="domain" description="Bro-N" evidence="1">
    <location>
        <begin position="27"/>
        <end position="66"/>
    </location>
</feature>